<dbReference type="InterPro" id="IPR020606">
    <property type="entry name" value="Ribosomal_uS7_CS"/>
</dbReference>
<comment type="similarity">
    <text evidence="1 4">Belongs to the universal ribosomal protein uS7 family.</text>
</comment>
<dbReference type="GO" id="GO:0003723">
    <property type="term" value="F:RNA binding"/>
    <property type="evidence" value="ECO:0007669"/>
    <property type="project" value="InterPro"/>
</dbReference>
<reference evidence="6" key="1">
    <citation type="submission" date="2013-04" db="EMBL/GenBank/DDBJ databases">
        <authorList>
            <person name="Qu J."/>
            <person name="Murali S.C."/>
            <person name="Bandaranaike D."/>
            <person name="Bellair M."/>
            <person name="Blankenburg K."/>
            <person name="Chao H."/>
            <person name="Dinh H."/>
            <person name="Doddapaneni H."/>
            <person name="Downs B."/>
            <person name="Dugan-Rocha S."/>
            <person name="Elkadiri S."/>
            <person name="Gnanaolivu R.D."/>
            <person name="Hernandez B."/>
            <person name="Javaid M."/>
            <person name="Jayaseelan J.C."/>
            <person name="Lee S."/>
            <person name="Li M."/>
            <person name="Ming W."/>
            <person name="Munidasa M."/>
            <person name="Muniz J."/>
            <person name="Nguyen L."/>
            <person name="Ongeri F."/>
            <person name="Osuji N."/>
            <person name="Pu L.-L."/>
            <person name="Puazo M."/>
            <person name="Qu C."/>
            <person name="Quiroz J."/>
            <person name="Raj R."/>
            <person name="Weissenberger G."/>
            <person name="Xin Y."/>
            <person name="Zou X."/>
            <person name="Han Y."/>
            <person name="Richards S."/>
            <person name="Worley K."/>
            <person name="Muzny D."/>
            <person name="Gibbs R."/>
        </authorList>
    </citation>
    <scope>NUCLEOTIDE SEQUENCE</scope>
    <source>
        <strain evidence="6">Sampled in the wild</strain>
    </source>
</reference>
<dbReference type="OrthoDB" id="9972728at2759"/>
<dbReference type="InterPro" id="IPR023798">
    <property type="entry name" value="Ribosomal_uS7_dom"/>
</dbReference>
<dbReference type="PROSITE" id="PS00052">
    <property type="entry name" value="RIBOSOMAL_S7"/>
    <property type="match status" value="1"/>
</dbReference>
<comment type="caution">
    <text evidence="6">The sequence shown here is derived from an EMBL/GenBank/DDBJ whole genome shotgun (WGS) entry which is preliminary data.</text>
</comment>
<dbReference type="SUPFAM" id="SSF47973">
    <property type="entry name" value="Ribosomal protein S7"/>
    <property type="match status" value="1"/>
</dbReference>
<sequence>MILSLVEVLAEVMTQMKYLVSLRSSIVAGKAIVNFSRCLTAPLVNKQYSSYAPYFVEPVYKKEVQKSLAESGDLSKLAHVPIKPAQNDDTSSVYHEDIVRKFTNYVMRKGKKELARNLVEKAFENIKRIQLEKYNGGEANVETNPVLIMDKAISNCKPLLTLTPIKRGGVRYQVPVPITEKRSQFLAINWLIMAAKEKERTVHFPEKLAWELLDAYDNKGRVVKKKQDLHRQCEANRAYAHYRWS</sequence>
<evidence type="ECO:0000256" key="3">
    <source>
        <dbReference type="ARBA" id="ARBA00023274"/>
    </source>
</evidence>
<evidence type="ECO:0000256" key="2">
    <source>
        <dbReference type="ARBA" id="ARBA00022980"/>
    </source>
</evidence>
<keyword evidence="7" id="KW-1185">Reference proteome</keyword>
<evidence type="ECO:0000256" key="4">
    <source>
        <dbReference type="RuleBase" id="RU003619"/>
    </source>
</evidence>
<dbReference type="InterPro" id="IPR036823">
    <property type="entry name" value="Ribosomal_uS7_dom_sf"/>
</dbReference>
<evidence type="ECO:0000313" key="7">
    <source>
        <dbReference type="Proteomes" id="UP000792457"/>
    </source>
</evidence>
<dbReference type="GO" id="GO:1990904">
    <property type="term" value="C:ribonucleoprotein complex"/>
    <property type="evidence" value="ECO:0007669"/>
    <property type="project" value="UniProtKB-KW"/>
</dbReference>
<dbReference type="EMBL" id="KZ308518">
    <property type="protein sequence ID" value="KAG8230894.1"/>
    <property type="molecule type" value="Genomic_DNA"/>
</dbReference>
<dbReference type="PANTHER" id="PTHR11205">
    <property type="entry name" value="RIBOSOMAL PROTEIN S7"/>
    <property type="match status" value="1"/>
</dbReference>
<dbReference type="Pfam" id="PF00177">
    <property type="entry name" value="Ribosomal_S7"/>
    <property type="match status" value="1"/>
</dbReference>
<dbReference type="GO" id="GO:0003735">
    <property type="term" value="F:structural constituent of ribosome"/>
    <property type="evidence" value="ECO:0007669"/>
    <property type="project" value="InterPro"/>
</dbReference>
<proteinExistence type="inferred from homology"/>
<reference evidence="6" key="2">
    <citation type="submission" date="2017-10" db="EMBL/GenBank/DDBJ databases">
        <title>Ladona fulva Genome sequencing and assembly.</title>
        <authorList>
            <person name="Murali S."/>
            <person name="Richards S."/>
            <person name="Bandaranaike D."/>
            <person name="Bellair M."/>
            <person name="Blankenburg K."/>
            <person name="Chao H."/>
            <person name="Dinh H."/>
            <person name="Doddapaneni H."/>
            <person name="Dugan-Rocha S."/>
            <person name="Elkadiri S."/>
            <person name="Gnanaolivu R."/>
            <person name="Hernandez B."/>
            <person name="Skinner E."/>
            <person name="Javaid M."/>
            <person name="Lee S."/>
            <person name="Li M."/>
            <person name="Ming W."/>
            <person name="Munidasa M."/>
            <person name="Muniz J."/>
            <person name="Nguyen L."/>
            <person name="Hughes D."/>
            <person name="Osuji N."/>
            <person name="Pu L.-L."/>
            <person name="Puazo M."/>
            <person name="Qu C."/>
            <person name="Quiroz J."/>
            <person name="Raj R."/>
            <person name="Weissenberger G."/>
            <person name="Xin Y."/>
            <person name="Zou X."/>
            <person name="Han Y."/>
            <person name="Worley K."/>
            <person name="Muzny D."/>
            <person name="Gibbs R."/>
        </authorList>
    </citation>
    <scope>NUCLEOTIDE SEQUENCE</scope>
    <source>
        <strain evidence="6">Sampled in the wild</strain>
    </source>
</reference>
<organism evidence="6 7">
    <name type="scientific">Ladona fulva</name>
    <name type="common">Scarce chaser dragonfly</name>
    <name type="synonym">Libellula fulva</name>
    <dbReference type="NCBI Taxonomy" id="123851"/>
    <lineage>
        <taxon>Eukaryota</taxon>
        <taxon>Metazoa</taxon>
        <taxon>Ecdysozoa</taxon>
        <taxon>Arthropoda</taxon>
        <taxon>Hexapoda</taxon>
        <taxon>Insecta</taxon>
        <taxon>Pterygota</taxon>
        <taxon>Palaeoptera</taxon>
        <taxon>Odonata</taxon>
        <taxon>Epiprocta</taxon>
        <taxon>Anisoptera</taxon>
        <taxon>Libelluloidea</taxon>
        <taxon>Libellulidae</taxon>
        <taxon>Ladona</taxon>
    </lineage>
</organism>
<dbReference type="Proteomes" id="UP000792457">
    <property type="component" value="Unassembled WGS sequence"/>
</dbReference>
<keyword evidence="3 4" id="KW-0687">Ribonucleoprotein</keyword>
<protein>
    <recommendedName>
        <fullName evidence="5">Small ribosomal subunit protein uS7 domain-containing protein</fullName>
    </recommendedName>
</protein>
<keyword evidence="2 4" id="KW-0689">Ribosomal protein</keyword>
<gene>
    <name evidence="6" type="ORF">J437_LFUL002925</name>
</gene>
<name>A0A8K0KB43_LADFU</name>
<evidence type="ECO:0000313" key="6">
    <source>
        <dbReference type="EMBL" id="KAG8230894.1"/>
    </source>
</evidence>
<dbReference type="GO" id="GO:0005840">
    <property type="term" value="C:ribosome"/>
    <property type="evidence" value="ECO:0007669"/>
    <property type="project" value="UniProtKB-KW"/>
</dbReference>
<accession>A0A8K0KB43</accession>
<evidence type="ECO:0000259" key="5">
    <source>
        <dbReference type="Pfam" id="PF00177"/>
    </source>
</evidence>
<feature type="domain" description="Small ribosomal subunit protein uS7" evidence="5">
    <location>
        <begin position="89"/>
        <end position="237"/>
    </location>
</feature>
<dbReference type="GO" id="GO:0006412">
    <property type="term" value="P:translation"/>
    <property type="evidence" value="ECO:0007669"/>
    <property type="project" value="InterPro"/>
</dbReference>
<dbReference type="CDD" id="cd14870">
    <property type="entry name" value="uS7_Mitochondria_Mammalian"/>
    <property type="match status" value="1"/>
</dbReference>
<dbReference type="InterPro" id="IPR000235">
    <property type="entry name" value="Ribosomal_uS7"/>
</dbReference>
<dbReference type="Gene3D" id="1.10.455.10">
    <property type="entry name" value="Ribosomal protein S7 domain"/>
    <property type="match status" value="1"/>
</dbReference>
<evidence type="ECO:0000256" key="1">
    <source>
        <dbReference type="ARBA" id="ARBA00007151"/>
    </source>
</evidence>
<dbReference type="AlphaFoldDB" id="A0A8K0KB43"/>